<dbReference type="SUPFAM" id="SSF55383">
    <property type="entry name" value="Copper amine oxidase, domain N"/>
    <property type="match status" value="1"/>
</dbReference>
<dbReference type="SMART" id="SM00646">
    <property type="entry name" value="Ami_3"/>
    <property type="match status" value="1"/>
</dbReference>
<dbReference type="InterPro" id="IPR050695">
    <property type="entry name" value="N-acetylmuramoyl_amidase_3"/>
</dbReference>
<proteinExistence type="predicted"/>
<feature type="chain" id="PRO_5002873905" evidence="3">
    <location>
        <begin position="30"/>
        <end position="529"/>
    </location>
</feature>
<dbReference type="InterPro" id="IPR002508">
    <property type="entry name" value="MurNAc-LAA_cat"/>
</dbReference>
<feature type="region of interest" description="Disordered" evidence="2">
    <location>
        <begin position="163"/>
        <end position="192"/>
    </location>
</feature>
<dbReference type="KEGG" id="cce:Ccel_1350"/>
<dbReference type="GO" id="GO:0008745">
    <property type="term" value="F:N-acetylmuramoyl-L-alanine amidase activity"/>
    <property type="evidence" value="ECO:0007669"/>
    <property type="project" value="InterPro"/>
</dbReference>
<dbReference type="OrthoDB" id="9772024at2"/>
<evidence type="ECO:0000259" key="4">
    <source>
        <dbReference type="SMART" id="SM00646"/>
    </source>
</evidence>
<name>B8I1A6_RUMCH</name>
<evidence type="ECO:0000313" key="5">
    <source>
        <dbReference type="EMBL" id="ACL75704.1"/>
    </source>
</evidence>
<dbReference type="Gene3D" id="3.40.630.40">
    <property type="entry name" value="Zn-dependent exopeptidases"/>
    <property type="match status" value="1"/>
</dbReference>
<feature type="region of interest" description="Disordered" evidence="2">
    <location>
        <begin position="506"/>
        <end position="529"/>
    </location>
</feature>
<feature type="domain" description="MurNAc-LAA" evidence="4">
    <location>
        <begin position="378"/>
        <end position="494"/>
    </location>
</feature>
<reference evidence="5 6" key="1">
    <citation type="submission" date="2009-01" db="EMBL/GenBank/DDBJ databases">
        <title>Complete sequence of Clostridium cellulolyticum H10.</title>
        <authorList>
            <consortium name="US DOE Joint Genome Institute"/>
            <person name="Lucas S."/>
            <person name="Copeland A."/>
            <person name="Lapidus A."/>
            <person name="Glavina del Rio T."/>
            <person name="Dalin E."/>
            <person name="Tice H."/>
            <person name="Bruce D."/>
            <person name="Goodwin L."/>
            <person name="Pitluck S."/>
            <person name="Chertkov O."/>
            <person name="Saunders E."/>
            <person name="Brettin T."/>
            <person name="Detter J.C."/>
            <person name="Han C."/>
            <person name="Larimer F."/>
            <person name="Land M."/>
            <person name="Hauser L."/>
            <person name="Kyrpides N."/>
            <person name="Ivanova N."/>
            <person name="Zhou J."/>
            <person name="Richardson P."/>
        </authorList>
    </citation>
    <scope>NUCLEOTIDE SEQUENCE [LARGE SCALE GENOMIC DNA]</scope>
    <source>
        <strain evidence="6">ATCC 35319 / DSM 5812 / JCM 6584 / H10</strain>
    </source>
</reference>
<dbReference type="InterPro" id="IPR036582">
    <property type="entry name" value="Mao_N_sf"/>
</dbReference>
<feature type="compositionally biased region" description="Basic and acidic residues" evidence="2">
    <location>
        <begin position="175"/>
        <end position="192"/>
    </location>
</feature>
<dbReference type="SUPFAM" id="SSF53187">
    <property type="entry name" value="Zn-dependent exopeptidases"/>
    <property type="match status" value="1"/>
</dbReference>
<dbReference type="Proteomes" id="UP000001349">
    <property type="component" value="Chromosome"/>
</dbReference>
<keyword evidence="6" id="KW-1185">Reference proteome</keyword>
<feature type="signal peptide" evidence="3">
    <location>
        <begin position="1"/>
        <end position="29"/>
    </location>
</feature>
<accession>B8I1A6</accession>
<dbReference type="PANTHER" id="PTHR30404:SF0">
    <property type="entry name" value="N-ACETYLMURAMOYL-L-ALANINE AMIDASE AMIC"/>
    <property type="match status" value="1"/>
</dbReference>
<dbReference type="GO" id="GO:0009253">
    <property type="term" value="P:peptidoglycan catabolic process"/>
    <property type="evidence" value="ECO:0007669"/>
    <property type="project" value="InterPro"/>
</dbReference>
<dbReference type="eggNOG" id="COG0860">
    <property type="taxonomic scope" value="Bacteria"/>
</dbReference>
<dbReference type="Pfam" id="PF07833">
    <property type="entry name" value="Cu_amine_oxidN1"/>
    <property type="match status" value="1"/>
</dbReference>
<keyword evidence="1 5" id="KW-0378">Hydrolase</keyword>
<evidence type="ECO:0000313" key="6">
    <source>
        <dbReference type="Proteomes" id="UP000001349"/>
    </source>
</evidence>
<keyword evidence="3" id="KW-0732">Signal</keyword>
<dbReference type="CDD" id="cd02696">
    <property type="entry name" value="MurNAc-LAA"/>
    <property type="match status" value="1"/>
</dbReference>
<evidence type="ECO:0000256" key="2">
    <source>
        <dbReference type="SAM" id="MobiDB-lite"/>
    </source>
</evidence>
<dbReference type="InterPro" id="IPR012854">
    <property type="entry name" value="Cu_amine_oxidase-like_N"/>
</dbReference>
<evidence type="ECO:0000256" key="1">
    <source>
        <dbReference type="ARBA" id="ARBA00022801"/>
    </source>
</evidence>
<dbReference type="Gene3D" id="3.30.457.10">
    <property type="entry name" value="Copper amine oxidase-like, N-terminal domain"/>
    <property type="match status" value="1"/>
</dbReference>
<organism evidence="5 6">
    <name type="scientific">Ruminiclostridium cellulolyticum (strain ATCC 35319 / DSM 5812 / JCM 6584 / H10)</name>
    <name type="common">Clostridium cellulolyticum</name>
    <dbReference type="NCBI Taxonomy" id="394503"/>
    <lineage>
        <taxon>Bacteria</taxon>
        <taxon>Bacillati</taxon>
        <taxon>Bacillota</taxon>
        <taxon>Clostridia</taxon>
        <taxon>Eubacteriales</taxon>
        <taxon>Oscillospiraceae</taxon>
        <taxon>Ruminiclostridium</taxon>
    </lineage>
</organism>
<sequence precursor="true">MKKKVYFKKIMACILGCLLVFITQYSAFAAQSLTMSYDGKKVVYSDTIYKVKIDGEEVKTDFPGIIYNKVAMLPVSAVFGKLGGKVVWNSKSQIVDVTYNGSSLRFKNNDVTAKIDGKSYKLTNQAKNINGRIIIPVDFIKNIKDLSATVDIKTKSINIKTAKVAPPKNENQNVKPEEPKKPIKETPSDKVKGAPVKQVINSHISYISNQDRIYFTFKGIALTSTGSEMKKYYTENYDKENCKYTITISAKSKISLAEGTFKIDDDSIDSIVVSRDKETLDTNIDFNVKKEYTFYTSYNEKLKQTEVNLLIPAKEGEKLVVIDAGHGGVDPGALGGSIREKDVNLNIALKLEKLLKAKNINTFMLRQDDTFVSLYDRPYIANNLNATLFLSIHNNSYDKSSARGTETLYYPEKAGDKSFTGQKFAKLVQDSLMSKLDTFNRKTISRPGLVVLKYTHMPSSLAEIGFLSNPGDLKKLISQDFQQKTAEALCDAIVQSLEQITKEQEIKEQEVKEQEIKKQETQEQETTEK</sequence>
<protein>
    <submittedName>
        <fullName evidence="5">Cell wall hydrolase/autolysin</fullName>
    </submittedName>
</protein>
<evidence type="ECO:0000256" key="3">
    <source>
        <dbReference type="SAM" id="SignalP"/>
    </source>
</evidence>
<dbReference type="HOGENOM" id="CLU_014322_10_0_9"/>
<gene>
    <name evidence="5" type="ordered locus">Ccel_1350</name>
</gene>
<dbReference type="STRING" id="394503.Ccel_1350"/>
<dbReference type="Pfam" id="PF01520">
    <property type="entry name" value="Amidase_3"/>
    <property type="match status" value="1"/>
</dbReference>
<dbReference type="AlphaFoldDB" id="B8I1A6"/>
<dbReference type="GO" id="GO:0030288">
    <property type="term" value="C:outer membrane-bounded periplasmic space"/>
    <property type="evidence" value="ECO:0007669"/>
    <property type="project" value="TreeGrafter"/>
</dbReference>
<dbReference type="PANTHER" id="PTHR30404">
    <property type="entry name" value="N-ACETYLMURAMOYL-L-ALANINE AMIDASE"/>
    <property type="match status" value="1"/>
</dbReference>
<dbReference type="RefSeq" id="WP_015924852.1">
    <property type="nucleotide sequence ID" value="NC_011898.1"/>
</dbReference>
<dbReference type="EMBL" id="CP001348">
    <property type="protein sequence ID" value="ACL75704.1"/>
    <property type="molecule type" value="Genomic_DNA"/>
</dbReference>